<keyword evidence="3" id="KW-1185">Reference proteome</keyword>
<evidence type="ECO:0000256" key="1">
    <source>
        <dbReference type="SAM" id="MobiDB-lite"/>
    </source>
</evidence>
<dbReference type="EMBL" id="KV442129">
    <property type="protein sequence ID" value="OAQ23113.1"/>
    <property type="molecule type" value="Genomic_DNA"/>
</dbReference>
<name>A0A197JDN1_9FUNG</name>
<evidence type="ECO:0000313" key="3">
    <source>
        <dbReference type="Proteomes" id="UP000078512"/>
    </source>
</evidence>
<evidence type="ECO:0000313" key="2">
    <source>
        <dbReference type="EMBL" id="OAQ23113.1"/>
    </source>
</evidence>
<dbReference type="AlphaFoldDB" id="A0A197JDN1"/>
<dbReference type="STRING" id="1314771.A0A197JDN1"/>
<feature type="compositionally biased region" description="Acidic residues" evidence="1">
    <location>
        <begin position="180"/>
        <end position="189"/>
    </location>
</feature>
<feature type="region of interest" description="Disordered" evidence="1">
    <location>
        <begin position="177"/>
        <end position="226"/>
    </location>
</feature>
<feature type="compositionally biased region" description="Low complexity" evidence="1">
    <location>
        <begin position="51"/>
        <end position="63"/>
    </location>
</feature>
<dbReference type="Proteomes" id="UP000078512">
    <property type="component" value="Unassembled WGS sequence"/>
</dbReference>
<proteinExistence type="predicted"/>
<dbReference type="Pfam" id="PF05742">
    <property type="entry name" value="TANGO2"/>
    <property type="match status" value="2"/>
</dbReference>
<feature type="region of interest" description="Disordered" evidence="1">
    <location>
        <begin position="51"/>
        <end position="72"/>
    </location>
</feature>
<dbReference type="InterPro" id="IPR008551">
    <property type="entry name" value="TANGO2"/>
</dbReference>
<dbReference type="OrthoDB" id="191601at2759"/>
<organism evidence="2 3">
    <name type="scientific">Linnemannia elongata AG-77</name>
    <dbReference type="NCBI Taxonomy" id="1314771"/>
    <lineage>
        <taxon>Eukaryota</taxon>
        <taxon>Fungi</taxon>
        <taxon>Fungi incertae sedis</taxon>
        <taxon>Mucoromycota</taxon>
        <taxon>Mortierellomycotina</taxon>
        <taxon>Mortierellomycetes</taxon>
        <taxon>Mortierellales</taxon>
        <taxon>Mortierellaceae</taxon>
        <taxon>Linnemannia</taxon>
    </lineage>
</organism>
<evidence type="ECO:0008006" key="4">
    <source>
        <dbReference type="Google" id="ProtNLM"/>
    </source>
</evidence>
<accession>A0A197JDN1</accession>
<dbReference type="PANTHER" id="PTHR17985:SF8">
    <property type="entry name" value="TRANSPORT AND GOLGI ORGANIZATION PROTEIN 2 HOMOLOG"/>
    <property type="match status" value="1"/>
</dbReference>
<protein>
    <recommendedName>
        <fullName evidence="4">DUF833-domain-containing protein</fullName>
    </recommendedName>
</protein>
<sequence>MCILLWTLPSSNHPRFKFALASNRDEFMGRETSRADFWDLDPILSKAIRQSSSSSSDNSLPTPAVVPVPAPTLQRPSPVGVLTGQDLQPSQATNYTIQELFSLSSPSQNQEQEQLVLMLDTQDIPGTWLGMTTHGDFVALTNFRESNAYMASKRDPKLSRGKVCGEFLVIMAAAHHKEEEGEDDGEEAVVDSAQGSETGSVSVMADEIVNASDKNRNKKSGSRVKKDQAEKWIRRRAVGWEDEFEGLNLLVVQNAGDQQCVGSNRLGSELHVFDKYDPTTADAGTGTGAGTARILEDSVVGPWTKVMVGVKALETILNQSIDLFGTGAHASLSSNNRSGSEQPTVDDDTMEIAWLVVQMLTLLRTNTRPFSEEDIADLASLPLGLHERVFVPRIGLGGSTMEYGTRSSTIALFGRERDGEAGVAVFVEKVWYSDRDAVTGERTEYAPDSSEGLVWWQGRVGQPRQQWRYIVGEELEQLLNHARDIRHL</sequence>
<gene>
    <name evidence="2" type="ORF">K457DRAFT_159526</name>
</gene>
<dbReference type="PANTHER" id="PTHR17985">
    <property type="entry name" value="SER/THR-RICH PROTEIN T10 IN DGCR REGION"/>
    <property type="match status" value="1"/>
</dbReference>
<reference evidence="2 3" key="1">
    <citation type="submission" date="2016-05" db="EMBL/GenBank/DDBJ databases">
        <title>Genome sequencing reveals origins of a unique bacterial endosymbiosis in the earliest lineages of terrestrial Fungi.</title>
        <authorList>
            <consortium name="DOE Joint Genome Institute"/>
            <person name="Uehling J."/>
            <person name="Gryganskyi A."/>
            <person name="Hameed K."/>
            <person name="Tschaplinski T."/>
            <person name="Misztal P."/>
            <person name="Wu S."/>
            <person name="Desiro A."/>
            <person name="Vande Pol N."/>
            <person name="Du Z.-Y."/>
            <person name="Zienkiewicz A."/>
            <person name="Zienkiewicz K."/>
            <person name="Morin E."/>
            <person name="Tisserant E."/>
            <person name="Splivallo R."/>
            <person name="Hainaut M."/>
            <person name="Henrissat B."/>
            <person name="Ohm R."/>
            <person name="Kuo A."/>
            <person name="Yan J."/>
            <person name="Lipzen A."/>
            <person name="Nolan M."/>
            <person name="Labutti K."/>
            <person name="Barry K."/>
            <person name="Goldstein A."/>
            <person name="Labbe J."/>
            <person name="Schadt C."/>
            <person name="Tuskan G."/>
            <person name="Grigoriev I."/>
            <person name="Martin F."/>
            <person name="Vilgalys R."/>
            <person name="Bonito G."/>
        </authorList>
    </citation>
    <scope>NUCLEOTIDE SEQUENCE [LARGE SCALE GENOMIC DNA]</scope>
    <source>
        <strain evidence="2 3">AG-77</strain>
    </source>
</reference>